<dbReference type="RefSeq" id="WP_169625195.1">
    <property type="nucleotide sequence ID" value="NZ_JABBNT010000003.1"/>
</dbReference>
<name>A0A7Y0E057_9PROT</name>
<dbReference type="InterPro" id="IPR051274">
    <property type="entry name" value="3-5_Exoribonuclease"/>
</dbReference>
<dbReference type="GO" id="GO:0006259">
    <property type="term" value="P:DNA metabolic process"/>
    <property type="evidence" value="ECO:0007669"/>
    <property type="project" value="UniProtKB-ARBA"/>
</dbReference>
<accession>A0A7Y0E057</accession>
<dbReference type="Gene3D" id="3.30.420.10">
    <property type="entry name" value="Ribonuclease H-like superfamily/Ribonuclease H"/>
    <property type="match status" value="1"/>
</dbReference>
<keyword evidence="6" id="KW-1185">Reference proteome</keyword>
<dbReference type="InterPro" id="IPR012337">
    <property type="entry name" value="RNaseH-like_sf"/>
</dbReference>
<keyword evidence="1" id="KW-0540">Nuclease</keyword>
<dbReference type="InterPro" id="IPR047201">
    <property type="entry name" value="ERI-1_3'hExo-like"/>
</dbReference>
<dbReference type="AlphaFoldDB" id="A0A7Y0E057"/>
<evidence type="ECO:0000259" key="4">
    <source>
        <dbReference type="SMART" id="SM00479"/>
    </source>
</evidence>
<organism evidence="5 6">
    <name type="scientific">Pacificispira spongiicola</name>
    <dbReference type="NCBI Taxonomy" id="2729598"/>
    <lineage>
        <taxon>Bacteria</taxon>
        <taxon>Pseudomonadati</taxon>
        <taxon>Pseudomonadota</taxon>
        <taxon>Alphaproteobacteria</taxon>
        <taxon>Rhodospirillales</taxon>
        <taxon>Rhodospirillaceae</taxon>
        <taxon>Pacificispira</taxon>
    </lineage>
</organism>
<dbReference type="PANTHER" id="PTHR23044">
    <property type="entry name" value="3'-5' EXONUCLEASE ERI1-RELATED"/>
    <property type="match status" value="1"/>
</dbReference>
<dbReference type="SUPFAM" id="SSF53098">
    <property type="entry name" value="Ribonuclease H-like"/>
    <property type="match status" value="1"/>
</dbReference>
<dbReference type="PANTHER" id="PTHR23044:SF61">
    <property type="entry name" value="3'-5' EXORIBONUCLEASE 1-RELATED"/>
    <property type="match status" value="1"/>
</dbReference>
<evidence type="ECO:0000256" key="1">
    <source>
        <dbReference type="ARBA" id="ARBA00022722"/>
    </source>
</evidence>
<protein>
    <submittedName>
        <fullName evidence="5">Exonuclease domain-containing protein</fullName>
    </submittedName>
</protein>
<dbReference type="GO" id="GO:0003676">
    <property type="term" value="F:nucleic acid binding"/>
    <property type="evidence" value="ECO:0007669"/>
    <property type="project" value="InterPro"/>
</dbReference>
<dbReference type="Proteomes" id="UP000539372">
    <property type="component" value="Unassembled WGS sequence"/>
</dbReference>
<dbReference type="CDD" id="cd06133">
    <property type="entry name" value="ERI-1_3'hExo_like"/>
    <property type="match status" value="1"/>
</dbReference>
<sequence length="208" mass="22555">MTSDVSIVTAPSADPFSPDKRGGEIVFYDLEFTAWEGSLQRGWSEPWEAREVIQIGAVRVRDDAAFTEVGRFLCFVSPVRNPTLSDYITALTGIGQEQIDEEGFDFPEAWDVFTDFCDGARAMLCYSGDQDVLAENMTINGMKVTGLSRFSELQAVLGKRCGPEFGASTSYGIATLAGVDAEGRAHDAMDDSLSMVAGLRALRAKGLL</sequence>
<dbReference type="InterPro" id="IPR013520">
    <property type="entry name" value="Ribonucl_H"/>
</dbReference>
<evidence type="ECO:0000313" key="5">
    <source>
        <dbReference type="EMBL" id="NMM44802.1"/>
    </source>
</evidence>
<evidence type="ECO:0000313" key="6">
    <source>
        <dbReference type="Proteomes" id="UP000539372"/>
    </source>
</evidence>
<comment type="caution">
    <text evidence="5">The sequence shown here is derived from an EMBL/GenBank/DDBJ whole genome shotgun (WGS) entry which is preliminary data.</text>
</comment>
<reference evidence="5 6" key="1">
    <citation type="submission" date="2020-04" db="EMBL/GenBank/DDBJ databases">
        <title>Rhodospirillaceae bacterium KN72 isolated from deep sea.</title>
        <authorList>
            <person name="Zhang D.-C."/>
        </authorList>
    </citation>
    <scope>NUCLEOTIDE SEQUENCE [LARGE SCALE GENOMIC DNA]</scope>
    <source>
        <strain evidence="5 6">KN72</strain>
    </source>
</reference>
<proteinExistence type="predicted"/>
<dbReference type="Pfam" id="PF00929">
    <property type="entry name" value="RNase_T"/>
    <property type="match status" value="1"/>
</dbReference>
<dbReference type="EMBL" id="JABBNT010000003">
    <property type="protein sequence ID" value="NMM44802.1"/>
    <property type="molecule type" value="Genomic_DNA"/>
</dbReference>
<gene>
    <name evidence="5" type="ORF">HH303_09965</name>
</gene>
<feature type="domain" description="Exonuclease" evidence="4">
    <location>
        <begin position="24"/>
        <end position="208"/>
    </location>
</feature>
<keyword evidence="2" id="KW-0378">Hydrolase</keyword>
<dbReference type="GO" id="GO:0000175">
    <property type="term" value="F:3'-5'-RNA exonuclease activity"/>
    <property type="evidence" value="ECO:0007669"/>
    <property type="project" value="InterPro"/>
</dbReference>
<dbReference type="InterPro" id="IPR036397">
    <property type="entry name" value="RNaseH_sf"/>
</dbReference>
<dbReference type="SMART" id="SM00479">
    <property type="entry name" value="EXOIII"/>
    <property type="match status" value="1"/>
</dbReference>
<keyword evidence="3 5" id="KW-0269">Exonuclease</keyword>
<evidence type="ECO:0000256" key="3">
    <source>
        <dbReference type="ARBA" id="ARBA00022839"/>
    </source>
</evidence>
<evidence type="ECO:0000256" key="2">
    <source>
        <dbReference type="ARBA" id="ARBA00022801"/>
    </source>
</evidence>